<name>A0A9D1TC17_9FIRM</name>
<gene>
    <name evidence="1" type="ORF">IAA64_04660</name>
</gene>
<evidence type="ECO:0000313" key="1">
    <source>
        <dbReference type="EMBL" id="HIV27236.1"/>
    </source>
</evidence>
<sequence length="119" mass="13002">MLYVKGEVMVVRNRRRSAEKEILSQRPKKLVRACLPALEWLAEAAGAKARIAIVGQSRVLVENHRGVMAFGPQCVRVRTVQGSVSIRGEELVICELRCDGLIVAGRIASIELEGGEAHA</sequence>
<proteinExistence type="predicted"/>
<protein>
    <submittedName>
        <fullName evidence="1">YabP/YqfC family sporulation protein</fullName>
    </submittedName>
</protein>
<dbReference type="InterPro" id="IPR022476">
    <property type="entry name" value="Spore_YabP/YqfC"/>
</dbReference>
<organism evidence="1 2">
    <name type="scientific">Candidatus Ornithocaccomicrobium faecavium</name>
    <dbReference type="NCBI Taxonomy" id="2840890"/>
    <lineage>
        <taxon>Bacteria</taxon>
        <taxon>Bacillati</taxon>
        <taxon>Bacillota</taxon>
        <taxon>Clostridia</taxon>
        <taxon>Candidatus Ornithocaccomicrobium</taxon>
    </lineage>
</organism>
<reference evidence="1" key="1">
    <citation type="submission" date="2020-10" db="EMBL/GenBank/DDBJ databases">
        <authorList>
            <person name="Gilroy R."/>
        </authorList>
    </citation>
    <scope>NUCLEOTIDE SEQUENCE</scope>
    <source>
        <strain evidence="1">CHK183-6373</strain>
    </source>
</reference>
<reference evidence="1" key="2">
    <citation type="journal article" date="2021" name="PeerJ">
        <title>Extensive microbial diversity within the chicken gut microbiome revealed by metagenomics and culture.</title>
        <authorList>
            <person name="Gilroy R."/>
            <person name="Ravi A."/>
            <person name="Getino M."/>
            <person name="Pursley I."/>
            <person name="Horton D.L."/>
            <person name="Alikhan N.F."/>
            <person name="Baker D."/>
            <person name="Gharbi K."/>
            <person name="Hall N."/>
            <person name="Watson M."/>
            <person name="Adriaenssens E.M."/>
            <person name="Foster-Nyarko E."/>
            <person name="Jarju S."/>
            <person name="Secka A."/>
            <person name="Antonio M."/>
            <person name="Oren A."/>
            <person name="Chaudhuri R.R."/>
            <person name="La Ragione R."/>
            <person name="Hildebrand F."/>
            <person name="Pallen M.J."/>
        </authorList>
    </citation>
    <scope>NUCLEOTIDE SEQUENCE</scope>
    <source>
        <strain evidence="1">CHK183-6373</strain>
    </source>
</reference>
<accession>A0A9D1TC17</accession>
<dbReference type="Proteomes" id="UP000886884">
    <property type="component" value="Unassembled WGS sequence"/>
</dbReference>
<dbReference type="EMBL" id="DVOT01000082">
    <property type="protein sequence ID" value="HIV27236.1"/>
    <property type="molecule type" value="Genomic_DNA"/>
</dbReference>
<comment type="caution">
    <text evidence="1">The sequence shown here is derived from an EMBL/GenBank/DDBJ whole genome shotgun (WGS) entry which is preliminary data.</text>
</comment>
<dbReference type="Pfam" id="PF07873">
    <property type="entry name" value="YabP"/>
    <property type="match status" value="1"/>
</dbReference>
<evidence type="ECO:0000313" key="2">
    <source>
        <dbReference type="Proteomes" id="UP000886884"/>
    </source>
</evidence>
<dbReference type="AlphaFoldDB" id="A0A9D1TC17"/>